<accession>A0AB35PKK1</accession>
<comment type="caution">
    <text evidence="2">The sequence shown here is derived from an EMBL/GenBank/DDBJ whole genome shotgun (WGS) entry which is preliminary data.</text>
</comment>
<dbReference type="GO" id="GO:0004527">
    <property type="term" value="F:exonuclease activity"/>
    <property type="evidence" value="ECO:0007669"/>
    <property type="project" value="UniProtKB-KW"/>
</dbReference>
<sequence length="30" mass="3496">VEQDKQYLEKPKPPTIGERIDLSELLKRAT</sequence>
<organism evidence="2 3">
    <name type="scientific">Bacillus thuringiensis</name>
    <dbReference type="NCBI Taxonomy" id="1428"/>
    <lineage>
        <taxon>Bacteria</taxon>
        <taxon>Bacillati</taxon>
        <taxon>Bacillota</taxon>
        <taxon>Bacilli</taxon>
        <taxon>Bacillales</taxon>
        <taxon>Bacillaceae</taxon>
        <taxon>Bacillus</taxon>
        <taxon>Bacillus cereus group</taxon>
    </lineage>
</organism>
<keyword evidence="2" id="KW-0540">Nuclease</keyword>
<name>A0AB35PKK1_BACTU</name>
<gene>
    <name evidence="2" type="primary">kapD</name>
    <name evidence="2" type="ORF">FO599_35345</name>
</gene>
<dbReference type="AlphaFoldDB" id="A0AB35PKK1"/>
<protein>
    <submittedName>
        <fullName evidence="2">3'-5' exonuclease KapD</fullName>
    </submittedName>
</protein>
<feature type="region of interest" description="Disordered" evidence="1">
    <location>
        <begin position="1"/>
        <end position="30"/>
    </location>
</feature>
<evidence type="ECO:0000313" key="3">
    <source>
        <dbReference type="Proteomes" id="UP001181533"/>
    </source>
</evidence>
<dbReference type="EMBL" id="VKQN01000205">
    <property type="protein sequence ID" value="MDR4181144.1"/>
    <property type="molecule type" value="Genomic_DNA"/>
</dbReference>
<keyword evidence="2" id="KW-0378">Hydrolase</keyword>
<reference evidence="2" key="1">
    <citation type="submission" date="2019-07" db="EMBL/GenBank/DDBJ databases">
        <title>Phylogenomic Reclassification of ATCC Bacillus Strains and Various Taxa within the Genus Bacillus.</title>
        <authorList>
            <person name="Riojas M.A."/>
            <person name="Frank A.M."/>
            <person name="Fenn S.L."/>
            <person name="King S.P."/>
            <person name="Brower S.M."/>
            <person name="Hazbon M.H."/>
        </authorList>
    </citation>
    <scope>NUCLEOTIDE SEQUENCE</scope>
    <source>
        <strain evidence="2">ATCC 35646</strain>
    </source>
</reference>
<dbReference type="Proteomes" id="UP001181533">
    <property type="component" value="Unassembled WGS sequence"/>
</dbReference>
<evidence type="ECO:0000313" key="2">
    <source>
        <dbReference type="EMBL" id="MDR4181144.1"/>
    </source>
</evidence>
<evidence type="ECO:0000256" key="1">
    <source>
        <dbReference type="SAM" id="MobiDB-lite"/>
    </source>
</evidence>
<proteinExistence type="predicted"/>
<keyword evidence="2" id="KW-0269">Exonuclease</keyword>
<feature type="non-terminal residue" evidence="2">
    <location>
        <position position="1"/>
    </location>
</feature>